<evidence type="ECO:0000259" key="4">
    <source>
        <dbReference type="PROSITE" id="PS50932"/>
    </source>
</evidence>
<dbReference type="PROSITE" id="PS00356">
    <property type="entry name" value="HTH_LACI_1"/>
    <property type="match status" value="1"/>
</dbReference>
<dbReference type="GO" id="GO:0003677">
    <property type="term" value="F:DNA binding"/>
    <property type="evidence" value="ECO:0007669"/>
    <property type="project" value="UniProtKB-KW"/>
</dbReference>
<dbReference type="Pfam" id="PF00356">
    <property type="entry name" value="LacI"/>
    <property type="match status" value="1"/>
</dbReference>
<reference evidence="5 6" key="1">
    <citation type="submission" date="2021-03" db="EMBL/GenBank/DDBJ databases">
        <title>Enterococcal diversity collection.</title>
        <authorList>
            <person name="Gilmore M.S."/>
            <person name="Schwartzman J."/>
            <person name="Van Tyne D."/>
            <person name="Martin M."/>
            <person name="Earl A.M."/>
            <person name="Manson A.L."/>
            <person name="Straub T."/>
            <person name="Salamzade R."/>
            <person name="Saavedra J."/>
            <person name="Lebreton F."/>
            <person name="Prichula J."/>
            <person name="Schaufler K."/>
            <person name="Gaca A."/>
            <person name="Sgardioli B."/>
            <person name="Wagenaar J."/>
            <person name="Strong T."/>
        </authorList>
    </citation>
    <scope>NUCLEOTIDE SEQUENCE [LARGE SCALE GENOMIC DNA]</scope>
    <source>
        <strain evidence="5 6">DIV0080</strain>
    </source>
</reference>
<dbReference type="InterPro" id="IPR010982">
    <property type="entry name" value="Lambda_DNA-bd_dom_sf"/>
</dbReference>
<dbReference type="RefSeq" id="WP_206967971.1">
    <property type="nucleotide sequence ID" value="NZ_JAFLVX010000034.1"/>
</dbReference>
<dbReference type="Gene3D" id="3.40.50.2300">
    <property type="match status" value="2"/>
</dbReference>
<keyword evidence="1" id="KW-0805">Transcription regulation</keyword>
<protein>
    <submittedName>
        <fullName evidence="5">LacI family DNA-binding transcriptional regulator</fullName>
    </submittedName>
</protein>
<gene>
    <name evidence="5" type="ORF">DOK76_11640</name>
</gene>
<dbReference type="PANTHER" id="PTHR30146">
    <property type="entry name" value="LACI-RELATED TRANSCRIPTIONAL REPRESSOR"/>
    <property type="match status" value="1"/>
</dbReference>
<accession>A0ABS3HVG9</accession>
<dbReference type="InterPro" id="IPR046335">
    <property type="entry name" value="LacI/GalR-like_sensor"/>
</dbReference>
<dbReference type="Proteomes" id="UP000664857">
    <property type="component" value="Unassembled WGS sequence"/>
</dbReference>
<dbReference type="EMBL" id="JAFLVX010000034">
    <property type="protein sequence ID" value="MBO0477728.1"/>
    <property type="molecule type" value="Genomic_DNA"/>
</dbReference>
<dbReference type="PANTHER" id="PTHR30146:SF24">
    <property type="entry name" value="XYLOSE OPERON REGULATORY PROTEIN"/>
    <property type="match status" value="1"/>
</dbReference>
<evidence type="ECO:0000256" key="2">
    <source>
        <dbReference type="ARBA" id="ARBA00023125"/>
    </source>
</evidence>
<dbReference type="InterPro" id="IPR000843">
    <property type="entry name" value="HTH_LacI"/>
</dbReference>
<keyword evidence="6" id="KW-1185">Reference proteome</keyword>
<keyword evidence="2 5" id="KW-0238">DNA-binding</keyword>
<organism evidence="5 6">
    <name type="scientific">Candidatus Vagococcus giribetii</name>
    <dbReference type="NCBI Taxonomy" id="2230876"/>
    <lineage>
        <taxon>Bacteria</taxon>
        <taxon>Bacillati</taxon>
        <taxon>Bacillota</taxon>
        <taxon>Bacilli</taxon>
        <taxon>Lactobacillales</taxon>
        <taxon>Enterococcaceae</taxon>
        <taxon>Vagococcus</taxon>
    </lineage>
</organism>
<dbReference type="Gene3D" id="1.10.260.40">
    <property type="entry name" value="lambda repressor-like DNA-binding domains"/>
    <property type="match status" value="1"/>
</dbReference>
<dbReference type="CDD" id="cd06267">
    <property type="entry name" value="PBP1_LacI_sugar_binding-like"/>
    <property type="match status" value="1"/>
</dbReference>
<dbReference type="SUPFAM" id="SSF53822">
    <property type="entry name" value="Periplasmic binding protein-like I"/>
    <property type="match status" value="1"/>
</dbReference>
<dbReference type="SUPFAM" id="SSF47413">
    <property type="entry name" value="lambda repressor-like DNA-binding domains"/>
    <property type="match status" value="1"/>
</dbReference>
<comment type="caution">
    <text evidence="5">The sequence shown here is derived from an EMBL/GenBank/DDBJ whole genome shotgun (WGS) entry which is preliminary data.</text>
</comment>
<dbReference type="Pfam" id="PF13377">
    <property type="entry name" value="Peripla_BP_3"/>
    <property type="match status" value="1"/>
</dbReference>
<keyword evidence="3" id="KW-0804">Transcription</keyword>
<dbReference type="PROSITE" id="PS50932">
    <property type="entry name" value="HTH_LACI_2"/>
    <property type="match status" value="1"/>
</dbReference>
<proteinExistence type="predicted"/>
<dbReference type="CDD" id="cd01392">
    <property type="entry name" value="HTH_LacI"/>
    <property type="match status" value="1"/>
</dbReference>
<evidence type="ECO:0000256" key="3">
    <source>
        <dbReference type="ARBA" id="ARBA00023163"/>
    </source>
</evidence>
<name>A0ABS3HVG9_9ENTE</name>
<evidence type="ECO:0000256" key="1">
    <source>
        <dbReference type="ARBA" id="ARBA00023015"/>
    </source>
</evidence>
<feature type="domain" description="HTH lacI-type" evidence="4">
    <location>
        <begin position="2"/>
        <end position="57"/>
    </location>
</feature>
<dbReference type="InterPro" id="IPR028082">
    <property type="entry name" value="Peripla_BP_I"/>
</dbReference>
<sequence length="342" mass="38277">MVTIKDIANYTGVSPTTVSNVIHERDNKVSPETRDKVKKALKELNYTANMGGRLLAKHGSKIIGMIIQDNAAEKENVYDNPYYGELIQSVESCVKQSGYFMMFHRVADFEEGAKLAEMWHLESLIVSGASSQEVTKWQNRVSIPIVFVDTYASFDSLEPKLNVGIKDREGAYELTRYLLEKGHKKIIFLAKGEKSDQWVGADYERAEGVKQAMLEQGLTPLLQGMPTTYKHYHTFVQTELEEKITDYTAIFCASDLLGVQIISELYKKGIRVPTDVSVVSFDGTLLSRYATPQLTSMSQDVSLKAQKIVELAIQGIESNNTLAKKVVLETELVEGDSVQEID</sequence>
<dbReference type="SMART" id="SM00354">
    <property type="entry name" value="HTH_LACI"/>
    <property type="match status" value="1"/>
</dbReference>
<evidence type="ECO:0000313" key="5">
    <source>
        <dbReference type="EMBL" id="MBO0477728.1"/>
    </source>
</evidence>
<evidence type="ECO:0000313" key="6">
    <source>
        <dbReference type="Proteomes" id="UP000664857"/>
    </source>
</evidence>